<dbReference type="Proteomes" id="UP000193309">
    <property type="component" value="Unassembled WGS sequence"/>
</dbReference>
<accession>A0A1X7KFF5</accession>
<protein>
    <submittedName>
        <fullName evidence="1">Putative PD-(D/E)XK family member</fullName>
    </submittedName>
</protein>
<organism evidence="1 2">
    <name type="scientific">Corynebacterium pollutisoli</name>
    <dbReference type="NCBI Taxonomy" id="1610489"/>
    <lineage>
        <taxon>Bacteria</taxon>
        <taxon>Bacillati</taxon>
        <taxon>Actinomycetota</taxon>
        <taxon>Actinomycetes</taxon>
        <taxon>Mycobacteriales</taxon>
        <taxon>Corynebacteriaceae</taxon>
        <taxon>Corynebacterium</taxon>
    </lineage>
</organism>
<dbReference type="AlphaFoldDB" id="A0A1X7KFF5"/>
<evidence type="ECO:0000313" key="1">
    <source>
        <dbReference type="EMBL" id="SMG39640.1"/>
    </source>
</evidence>
<evidence type="ECO:0000313" key="2">
    <source>
        <dbReference type="Proteomes" id="UP000193309"/>
    </source>
</evidence>
<dbReference type="Pfam" id="PF14390">
    <property type="entry name" value="DUF4420"/>
    <property type="match status" value="1"/>
</dbReference>
<reference evidence="2" key="1">
    <citation type="submission" date="2017-04" db="EMBL/GenBank/DDBJ databases">
        <authorList>
            <person name="Varghese N."/>
            <person name="Submissions S."/>
        </authorList>
    </citation>
    <scope>NUCLEOTIDE SEQUENCE [LARGE SCALE GENOMIC DNA]</scope>
    <source>
        <strain evidence="2">VDS</strain>
    </source>
</reference>
<keyword evidence="2" id="KW-1185">Reference proteome</keyword>
<dbReference type="RefSeq" id="WP_085550579.1">
    <property type="nucleotide sequence ID" value="NZ_FXAR01000012.1"/>
</dbReference>
<name>A0A1X7KFF5_9CORY</name>
<gene>
    <name evidence="1" type="ORF">SAMN06295981_2518</name>
</gene>
<dbReference type="InterPro" id="IPR025534">
    <property type="entry name" value="DUF4420"/>
</dbReference>
<sequence>MTPSIELFNELRAAMEASPESSRHGNDLVTRLANSSGAVRIFRELDGRMGIFIPLGKDDPRSIPPDIRSRYITLRTVQRDGRDLIQLQLENPALENVFHVFVDTFFKHFRADRERAATIAQAQLKRWRSLFTPVPPNSLSDAEEIGLICELQEMEILLATDGALGFYRWTGPDQQAHDFRLEDRGIECKATRISNGLHVTINGAQQLLPEPDTRLLLAVRKYESSPNGEITLSGVVRRLLESDLVPSDELLSRLEEMRFSMAGVDPKTENSYRLVGRYVFEVGEGFPKLIVDDTEERISALRYNIDLTSPESIPGYRKDGSLT</sequence>
<dbReference type="EMBL" id="FXAR01000012">
    <property type="protein sequence ID" value="SMG39640.1"/>
    <property type="molecule type" value="Genomic_DNA"/>
</dbReference>
<dbReference type="STRING" id="1610489.SAMN06295981_2518"/>
<dbReference type="OrthoDB" id="4854145at2"/>
<proteinExistence type="predicted"/>